<dbReference type="SUPFAM" id="SSF54695">
    <property type="entry name" value="POZ domain"/>
    <property type="match status" value="1"/>
</dbReference>
<reference evidence="3 4" key="1">
    <citation type="submission" date="2018-05" db="EMBL/GenBank/DDBJ databases">
        <title>Whole genome sequencing for identification of molecular markers to develop diagnostic detection tools for the regulated plant pathogen Lachnellula willkommii.</title>
        <authorList>
            <person name="Giroux E."/>
            <person name="Bilodeau G."/>
        </authorList>
    </citation>
    <scope>NUCLEOTIDE SEQUENCE [LARGE SCALE GENOMIC DNA]</scope>
    <source>
        <strain evidence="3 4">CBS 203.66</strain>
    </source>
</reference>
<keyword evidence="4" id="KW-1185">Reference proteome</keyword>
<evidence type="ECO:0000259" key="2">
    <source>
        <dbReference type="PROSITE" id="PS50097"/>
    </source>
</evidence>
<dbReference type="OrthoDB" id="9997739at2759"/>
<evidence type="ECO:0000313" key="4">
    <source>
        <dbReference type="Proteomes" id="UP000469559"/>
    </source>
</evidence>
<dbReference type="EMBL" id="QGMF01000234">
    <property type="protein sequence ID" value="TVY17651.1"/>
    <property type="molecule type" value="Genomic_DNA"/>
</dbReference>
<evidence type="ECO:0000256" key="1">
    <source>
        <dbReference type="SAM" id="MobiDB-lite"/>
    </source>
</evidence>
<gene>
    <name evidence="3" type="ORF">LARI1_G003514</name>
</gene>
<sequence length="312" mass="34674">MPPSFQQVLNSRLFKFTVGEKIDGSPTEFHVHEEAFAALSEPLSSLMRGGMAESQAACAKWDDVSKETFERFAQFAYTGDYSIPKTEMRVAKEEIINRAPIDTSNELSEVPESYMAPPPPSDSWRPVEPVFGFPTGPGFGFAGVYSPVSKRGKKKKTKFQKSTNQIFQSLSFPPPASRDNYEESYEPSEEFNQNQDYSNVFLGHASLYVLGDFWLVDSLKSLALYKLHTTLCAFEINEESVEDILALTRYAYSEEVGGAGYNEGIGGLRSLVCQFLKVNAVALSRDEGFMEILGEGGQISKDMFKAVAQMAM</sequence>
<protein>
    <recommendedName>
        <fullName evidence="2">BTB domain-containing protein</fullName>
    </recommendedName>
</protein>
<organism evidence="3 4">
    <name type="scientific">Lachnellula arida</name>
    <dbReference type="NCBI Taxonomy" id="1316785"/>
    <lineage>
        <taxon>Eukaryota</taxon>
        <taxon>Fungi</taxon>
        <taxon>Dikarya</taxon>
        <taxon>Ascomycota</taxon>
        <taxon>Pezizomycotina</taxon>
        <taxon>Leotiomycetes</taxon>
        <taxon>Helotiales</taxon>
        <taxon>Lachnaceae</taxon>
        <taxon>Lachnellula</taxon>
    </lineage>
</organism>
<dbReference type="PROSITE" id="PS50097">
    <property type="entry name" value="BTB"/>
    <property type="match status" value="1"/>
</dbReference>
<dbReference type="PANTHER" id="PTHR47843">
    <property type="entry name" value="BTB DOMAIN-CONTAINING PROTEIN-RELATED"/>
    <property type="match status" value="1"/>
</dbReference>
<dbReference type="InterPro" id="IPR011333">
    <property type="entry name" value="SKP1/BTB/POZ_sf"/>
</dbReference>
<dbReference type="AlphaFoldDB" id="A0A8T9BDZ5"/>
<feature type="domain" description="BTB" evidence="2">
    <location>
        <begin position="16"/>
        <end position="85"/>
    </location>
</feature>
<comment type="caution">
    <text evidence="3">The sequence shown here is derived from an EMBL/GenBank/DDBJ whole genome shotgun (WGS) entry which is preliminary data.</text>
</comment>
<dbReference type="InterPro" id="IPR000210">
    <property type="entry name" value="BTB/POZ_dom"/>
</dbReference>
<accession>A0A8T9BDZ5</accession>
<dbReference type="Gene3D" id="3.30.710.10">
    <property type="entry name" value="Potassium Channel Kv1.1, Chain A"/>
    <property type="match status" value="1"/>
</dbReference>
<dbReference type="Proteomes" id="UP000469559">
    <property type="component" value="Unassembled WGS sequence"/>
</dbReference>
<evidence type="ECO:0000313" key="3">
    <source>
        <dbReference type="EMBL" id="TVY17651.1"/>
    </source>
</evidence>
<feature type="region of interest" description="Disordered" evidence="1">
    <location>
        <begin position="169"/>
        <end position="189"/>
    </location>
</feature>
<proteinExistence type="predicted"/>
<name>A0A8T9BDZ5_9HELO</name>